<dbReference type="GO" id="GO:0140053">
    <property type="term" value="P:mitochondrial gene expression"/>
    <property type="evidence" value="ECO:0007669"/>
    <property type="project" value="TreeGrafter"/>
</dbReference>
<dbReference type="GO" id="GO:0003729">
    <property type="term" value="F:mRNA binding"/>
    <property type="evidence" value="ECO:0007669"/>
    <property type="project" value="TreeGrafter"/>
</dbReference>
<feature type="compositionally biased region" description="Basic and acidic residues" evidence="2">
    <location>
        <begin position="39"/>
        <end position="48"/>
    </location>
</feature>
<feature type="compositionally biased region" description="Low complexity" evidence="2">
    <location>
        <begin position="29"/>
        <end position="38"/>
    </location>
</feature>
<evidence type="ECO:0000313" key="4">
    <source>
        <dbReference type="Proteomes" id="UP000245771"/>
    </source>
</evidence>
<evidence type="ECO:0000256" key="2">
    <source>
        <dbReference type="SAM" id="MobiDB-lite"/>
    </source>
</evidence>
<dbReference type="NCBIfam" id="TIGR00756">
    <property type="entry name" value="PPR"/>
    <property type="match status" value="1"/>
</dbReference>
<gene>
    <name evidence="3" type="ORF">FA14DRAFT_160688</name>
</gene>
<dbReference type="InterPro" id="IPR002885">
    <property type="entry name" value="PPR_rpt"/>
</dbReference>
<evidence type="ECO:0000256" key="1">
    <source>
        <dbReference type="PROSITE-ProRule" id="PRU00708"/>
    </source>
</evidence>
<accession>A0A316VH14</accession>
<dbReference type="Pfam" id="PF13041">
    <property type="entry name" value="PPR_2"/>
    <property type="match status" value="1"/>
</dbReference>
<dbReference type="PROSITE" id="PS51375">
    <property type="entry name" value="PPR"/>
    <property type="match status" value="1"/>
</dbReference>
<dbReference type="EMBL" id="KZ819603">
    <property type="protein sequence ID" value="PWN35623.1"/>
    <property type="molecule type" value="Genomic_DNA"/>
</dbReference>
<proteinExistence type="predicted"/>
<feature type="compositionally biased region" description="Basic and acidic residues" evidence="2">
    <location>
        <begin position="72"/>
        <end position="87"/>
    </location>
</feature>
<feature type="region of interest" description="Disordered" evidence="2">
    <location>
        <begin position="29"/>
        <end position="48"/>
    </location>
</feature>
<sequence>MLAIRSVAASRTACVVTIGQKAACMQISSSRNAHSQSQSDRKTNQQERAIRVKSMQKAALRRNFNDSNGSFSKDRNGRGYDRNEARSSKSMMSNSSIRDRRHRAYDGQASTEAFPFRNRYNKDQSGRNFGRREMRLSQPMMSNSSIREKRYKASQNLMQLLSADMTASAACEVAIEKVEAMQPFVRRSTYVYNPLLRHLLRAGRGTQAIRTMQEMKKNGVSPSVETFLALFMGAVRISIHAKKDTNLIYKFSTIFDQFVEFWNDAIRHDQGMIEREDVDSEPMEEERKGKLIKYTNTTAESYRTTQIEAWESAIVGYVKFCKAMDHYLEFMLYLGFDEKAARVFLGSAELAKPAWSKSGKNYAPGMVQTLARRILAHDHKPSKKTRDEEVWQEAIEHARLAIKDEEGNRALKLLDRQVEERRWKTMQRSNQFSLALSEEDRRQLFDEETANDGPPRSSSRV</sequence>
<dbReference type="GO" id="GO:0005739">
    <property type="term" value="C:mitochondrion"/>
    <property type="evidence" value="ECO:0007669"/>
    <property type="project" value="TreeGrafter"/>
</dbReference>
<dbReference type="Proteomes" id="UP000245771">
    <property type="component" value="Unassembled WGS sequence"/>
</dbReference>
<dbReference type="AlphaFoldDB" id="A0A316VH14"/>
<name>A0A316VH14_9BASI</name>
<feature type="region of interest" description="Disordered" evidence="2">
    <location>
        <begin position="60"/>
        <end position="108"/>
    </location>
</feature>
<dbReference type="PANTHER" id="PTHR47938">
    <property type="entry name" value="RESPIRATORY COMPLEX I CHAPERONE (CIA84), PUTATIVE (AFU_ORTHOLOGUE AFUA_2G06020)-RELATED"/>
    <property type="match status" value="1"/>
</dbReference>
<dbReference type="OrthoDB" id="185373at2759"/>
<evidence type="ECO:0000313" key="3">
    <source>
        <dbReference type="EMBL" id="PWN35623.1"/>
    </source>
</evidence>
<feature type="repeat" description="PPR" evidence="1">
    <location>
        <begin position="188"/>
        <end position="222"/>
    </location>
</feature>
<dbReference type="RefSeq" id="XP_025355925.1">
    <property type="nucleotide sequence ID" value="XM_025498782.1"/>
</dbReference>
<dbReference type="InParanoid" id="A0A316VH14"/>
<protein>
    <submittedName>
        <fullName evidence="3">Uncharacterized protein</fullName>
    </submittedName>
</protein>
<dbReference type="InterPro" id="IPR011990">
    <property type="entry name" value="TPR-like_helical_dom_sf"/>
</dbReference>
<organism evidence="3 4">
    <name type="scientific">Meira miltonrushii</name>
    <dbReference type="NCBI Taxonomy" id="1280837"/>
    <lineage>
        <taxon>Eukaryota</taxon>
        <taxon>Fungi</taxon>
        <taxon>Dikarya</taxon>
        <taxon>Basidiomycota</taxon>
        <taxon>Ustilaginomycotina</taxon>
        <taxon>Exobasidiomycetes</taxon>
        <taxon>Exobasidiales</taxon>
        <taxon>Brachybasidiaceae</taxon>
        <taxon>Meira</taxon>
    </lineage>
</organism>
<keyword evidence="4" id="KW-1185">Reference proteome</keyword>
<dbReference type="Gene3D" id="1.25.40.10">
    <property type="entry name" value="Tetratricopeptide repeat domain"/>
    <property type="match status" value="1"/>
</dbReference>
<dbReference type="PANTHER" id="PTHR47938:SF35">
    <property type="entry name" value="PENTATRICOPEPTIDE REPEAT-CONTAINING PROTEIN 4, MITOCHONDRIAL-RELATED"/>
    <property type="match status" value="1"/>
</dbReference>
<reference evidence="3 4" key="1">
    <citation type="journal article" date="2018" name="Mol. Biol. Evol.">
        <title>Broad Genomic Sampling Reveals a Smut Pathogenic Ancestry of the Fungal Clade Ustilaginomycotina.</title>
        <authorList>
            <person name="Kijpornyongpan T."/>
            <person name="Mondo S.J."/>
            <person name="Barry K."/>
            <person name="Sandor L."/>
            <person name="Lee J."/>
            <person name="Lipzen A."/>
            <person name="Pangilinan J."/>
            <person name="LaButti K."/>
            <person name="Hainaut M."/>
            <person name="Henrissat B."/>
            <person name="Grigoriev I.V."/>
            <person name="Spatafora J.W."/>
            <person name="Aime M.C."/>
        </authorList>
    </citation>
    <scope>NUCLEOTIDE SEQUENCE [LARGE SCALE GENOMIC DNA]</scope>
    <source>
        <strain evidence="3 4">MCA 3882</strain>
    </source>
</reference>
<dbReference type="GeneID" id="37020563"/>